<dbReference type="Gene3D" id="3.30.70.1230">
    <property type="entry name" value="Nucleotide cyclase"/>
    <property type="match status" value="1"/>
</dbReference>
<dbReference type="GO" id="GO:0035556">
    <property type="term" value="P:intracellular signal transduction"/>
    <property type="evidence" value="ECO:0007669"/>
    <property type="project" value="InterPro"/>
</dbReference>
<dbReference type="RefSeq" id="WP_029911060.1">
    <property type="nucleotide sequence ID" value="NZ_AP020335.1"/>
</dbReference>
<keyword evidence="1" id="KW-1133">Transmembrane helix</keyword>
<comment type="caution">
    <text evidence="3">The sequence shown here is derived from an EMBL/GenBank/DDBJ whole genome shotgun (WGS) entry which is preliminary data.</text>
</comment>
<dbReference type="SMART" id="SM00044">
    <property type="entry name" value="CYCc"/>
    <property type="match status" value="1"/>
</dbReference>
<dbReference type="PANTHER" id="PTHR43081">
    <property type="entry name" value="ADENYLATE CYCLASE, TERMINAL-DIFFERENTIATION SPECIFIC-RELATED"/>
    <property type="match status" value="1"/>
</dbReference>
<feature type="transmembrane region" description="Helical" evidence="1">
    <location>
        <begin position="345"/>
        <end position="364"/>
    </location>
</feature>
<keyword evidence="4" id="KW-1185">Reference proteome</keyword>
<dbReference type="Pfam" id="PF00211">
    <property type="entry name" value="Guanylate_cyc"/>
    <property type="match status" value="1"/>
</dbReference>
<dbReference type="EMBL" id="JMIU01000001">
    <property type="protein sequence ID" value="KDN95941.1"/>
    <property type="molecule type" value="Genomic_DNA"/>
</dbReference>
<feature type="transmembrane region" description="Helical" evidence="1">
    <location>
        <begin position="9"/>
        <end position="30"/>
    </location>
</feature>
<dbReference type="AlphaFoldDB" id="A0A067A001"/>
<evidence type="ECO:0000313" key="3">
    <source>
        <dbReference type="EMBL" id="KDN95941.1"/>
    </source>
</evidence>
<dbReference type="Proteomes" id="UP000027341">
    <property type="component" value="Unassembled WGS sequence"/>
</dbReference>
<dbReference type="InterPro" id="IPR029787">
    <property type="entry name" value="Nucleotide_cyclase"/>
</dbReference>
<dbReference type="PANTHER" id="PTHR43081:SF1">
    <property type="entry name" value="ADENYLATE CYCLASE, TERMINAL-DIFFERENTIATION SPECIFIC"/>
    <property type="match status" value="1"/>
</dbReference>
<dbReference type="SMART" id="SM01080">
    <property type="entry name" value="CHASE2"/>
    <property type="match status" value="1"/>
</dbReference>
<feature type="domain" description="Guanylate cyclase" evidence="2">
    <location>
        <begin position="463"/>
        <end position="609"/>
    </location>
</feature>
<gene>
    <name evidence="3" type="ORF">EI16_06535</name>
</gene>
<sequence>MTKLGKWKLFSHLSVLVIGLTVLIGGYLYIPQTFLSLDNRLRDFLFLARGPIPTTGQVVIVDLDDASLEKYGQWPWSRDLFAELLQKLANDGAGIVGLDIVFSEADRTSPAKLAKRYHFPDKNLPDFDQVMAKTLAQTPTILGYVFQMSTPTPKADTPNIPAIFIERGFSANTDILQPKGVLLNIPVLQNAAYSSGFFNNVPDESGMVRSVPLVMKYDGVIYPSLALEMIRIATQKSKVFVNYSDLGVESIQLGKMFIPTDPGGRLFVNYRGPGHTFHYISAARVLENKVDPKELDGKFVLIGTSAAGLLDLRSMPFDNVYPGVEAHANVIDNILKGDFLTRPSWVISANMLIIAVVFAFSYLIFVRLSAFWAFVAYLAEAIALYFFYFETLFKEGIVFNILFGVFALGVAFIFSLVVAYFFETRQKMMLRGKLSSKVSPAVMEEILKNEANNIMEGDTREVTVFFSDVRNFTNISEAMPNAKTLITFLNDYMEPMTDIIVKAQGTVDKFIGDAIMAYWNAPIDVEDHADKAVTASLEQIKGLDEINEKVRQDPRFEAVVKMADDAGVPPIDIGIGLNTGEAVVGEMGSAGRSDYTVIGDPINLGARLESLCKFYNSKVTISNFTKDLLKQPYIFRFLDLVTVKGKTEPVEVWQVQDFGQAEGRLKEELDKYHQAIALYKDAKFDQALEIFKEVEAWPDKTNQNVYKMYIERCEHYIEEPPEDFNGVFVHKTKG</sequence>
<protein>
    <submittedName>
        <fullName evidence="3">Adenylate cyclase</fullName>
    </submittedName>
</protein>
<dbReference type="STRING" id="28885.EI16_06535"/>
<dbReference type="Pfam" id="PF05226">
    <property type="entry name" value="CHASE2"/>
    <property type="match status" value="1"/>
</dbReference>
<dbReference type="SUPFAM" id="SSF55073">
    <property type="entry name" value="Nucleotide cyclase"/>
    <property type="match status" value="1"/>
</dbReference>
<keyword evidence="1" id="KW-0812">Transmembrane</keyword>
<keyword evidence="1" id="KW-0472">Membrane</keyword>
<proteinExistence type="predicted"/>
<dbReference type="InterPro" id="IPR007890">
    <property type="entry name" value="CHASE2"/>
</dbReference>
<dbReference type="CDD" id="cd07302">
    <property type="entry name" value="CHD"/>
    <property type="match status" value="1"/>
</dbReference>
<evidence type="ECO:0000313" key="4">
    <source>
        <dbReference type="Proteomes" id="UP000027341"/>
    </source>
</evidence>
<dbReference type="InterPro" id="IPR001054">
    <property type="entry name" value="A/G_cyclase"/>
</dbReference>
<feature type="transmembrane region" description="Helical" evidence="1">
    <location>
        <begin position="371"/>
        <end position="389"/>
    </location>
</feature>
<dbReference type="InterPro" id="IPR050697">
    <property type="entry name" value="Adenylyl/Guanylyl_Cyclase_3/4"/>
</dbReference>
<feature type="transmembrane region" description="Helical" evidence="1">
    <location>
        <begin position="401"/>
        <end position="422"/>
    </location>
</feature>
<organism evidence="3 4">
    <name type="scientific">Hydrogenovibrio marinus</name>
    <dbReference type="NCBI Taxonomy" id="28885"/>
    <lineage>
        <taxon>Bacteria</taxon>
        <taxon>Pseudomonadati</taxon>
        <taxon>Pseudomonadota</taxon>
        <taxon>Gammaproteobacteria</taxon>
        <taxon>Thiotrichales</taxon>
        <taxon>Piscirickettsiaceae</taxon>
        <taxon>Hydrogenovibrio</taxon>
    </lineage>
</organism>
<dbReference type="GO" id="GO:0004016">
    <property type="term" value="F:adenylate cyclase activity"/>
    <property type="evidence" value="ECO:0007669"/>
    <property type="project" value="UniProtKB-ARBA"/>
</dbReference>
<dbReference type="GO" id="GO:0006171">
    <property type="term" value="P:cAMP biosynthetic process"/>
    <property type="evidence" value="ECO:0007669"/>
    <property type="project" value="TreeGrafter"/>
</dbReference>
<evidence type="ECO:0000259" key="2">
    <source>
        <dbReference type="PROSITE" id="PS50125"/>
    </source>
</evidence>
<name>A0A067A001_HYDMR</name>
<dbReference type="PROSITE" id="PS50125">
    <property type="entry name" value="GUANYLATE_CYCLASE_2"/>
    <property type="match status" value="1"/>
</dbReference>
<accession>A0A067A001</accession>
<evidence type="ECO:0000256" key="1">
    <source>
        <dbReference type="SAM" id="Phobius"/>
    </source>
</evidence>
<reference evidence="3 4" key="1">
    <citation type="submission" date="2014-04" db="EMBL/GenBank/DDBJ databases">
        <title>Draft genome sequence of Hydrogenovibrio marinus MH-110, a model organism for aerobic H2 metabolism.</title>
        <authorList>
            <person name="Cha H.J."/>
            <person name="Jo B.H."/>
            <person name="Hwang B.H."/>
        </authorList>
    </citation>
    <scope>NUCLEOTIDE SEQUENCE [LARGE SCALE GENOMIC DNA]</scope>
    <source>
        <strain evidence="3 4">MH-110</strain>
    </source>
</reference>